<gene>
    <name evidence="2" type="ORF">EV684_11051</name>
</gene>
<dbReference type="OrthoDB" id="8583485at2"/>
<comment type="caution">
    <text evidence="2">The sequence shown here is derived from an EMBL/GenBank/DDBJ whole genome shotgun (WGS) entry which is preliminary data.</text>
</comment>
<reference evidence="2 3" key="1">
    <citation type="submission" date="2019-03" db="EMBL/GenBank/DDBJ databases">
        <title>Genomic Encyclopedia of Type Strains, Phase IV (KMG-IV): sequencing the most valuable type-strain genomes for metagenomic binning, comparative biology and taxonomic classification.</title>
        <authorList>
            <person name="Goeker M."/>
        </authorList>
    </citation>
    <scope>NUCLEOTIDE SEQUENCE [LARGE SCALE GENOMIC DNA]</scope>
    <source>
        <strain evidence="2 3">DSM 1709</strain>
    </source>
</reference>
<evidence type="ECO:0000259" key="1">
    <source>
        <dbReference type="Pfam" id="PF11984"/>
    </source>
</evidence>
<organism evidence="2 3">
    <name type="scientific">Rubrivivax gelatinosus</name>
    <name type="common">Rhodocyclus gelatinosus</name>
    <name type="synonym">Rhodopseudomonas gelatinosa</name>
    <dbReference type="NCBI Taxonomy" id="28068"/>
    <lineage>
        <taxon>Bacteria</taxon>
        <taxon>Pseudomonadati</taxon>
        <taxon>Pseudomonadota</taxon>
        <taxon>Betaproteobacteria</taxon>
        <taxon>Burkholderiales</taxon>
        <taxon>Sphaerotilaceae</taxon>
        <taxon>Rubrivivax</taxon>
    </lineage>
</organism>
<dbReference type="NCBIfam" id="NF045609">
    <property type="entry name" value="EpsI_type_B"/>
    <property type="match status" value="1"/>
</dbReference>
<dbReference type="Proteomes" id="UP000295106">
    <property type="component" value="Unassembled WGS sequence"/>
</dbReference>
<accession>A0A4R2M501</accession>
<evidence type="ECO:0000313" key="2">
    <source>
        <dbReference type="EMBL" id="TCP01121.1"/>
    </source>
</evidence>
<evidence type="ECO:0000313" key="3">
    <source>
        <dbReference type="Proteomes" id="UP000295106"/>
    </source>
</evidence>
<protein>
    <submittedName>
        <fullName evidence="2">EpsI family protein</fullName>
    </submittedName>
</protein>
<dbReference type="EMBL" id="SLXD01000010">
    <property type="protein sequence ID" value="TCP01121.1"/>
    <property type="molecule type" value="Genomic_DNA"/>
</dbReference>
<dbReference type="GeneID" id="99686542"/>
<dbReference type="InterPro" id="IPR054653">
    <property type="entry name" value="EpsI_type_B_pred"/>
</dbReference>
<dbReference type="NCBIfam" id="TIGR02914">
    <property type="entry name" value="EpsI_fam"/>
    <property type="match status" value="1"/>
</dbReference>
<dbReference type="Pfam" id="PF11984">
    <property type="entry name" value="DUF3485"/>
    <property type="match status" value="1"/>
</dbReference>
<dbReference type="InterPro" id="IPR014263">
    <property type="entry name" value="Methanolan_biosynth_EpsI"/>
</dbReference>
<sequence length="233" mass="25824">MSAALAAPRPRRPLLHAAALLALALLVSAAAAWMRPRQEIALFASVQLEAAIPERFGSWSLDPGVRPVIPDPTLLASINRIYSDTLARTYVDREGRRIMLSVAYGRRQNDTMRVHQPEGCYRGQGFGVRSFGQEAVDYAGTPHAVTRLEATIGPRREPVTYWMVIGGRHATTQWQAKIAQLRFGLRGYVPDGLIFRVSSISEDPRAGFELQDRFVRELLAAVPEAHRQGLLGQ</sequence>
<name>A0A4R2M501_RUBGE</name>
<feature type="domain" description="Methanolan biosynthesis EpsI" evidence="1">
    <location>
        <begin position="19"/>
        <end position="224"/>
    </location>
</feature>
<dbReference type="AlphaFoldDB" id="A0A4R2M501"/>
<proteinExistence type="predicted"/>
<dbReference type="RefSeq" id="WP_132648248.1">
    <property type="nucleotide sequence ID" value="NZ_CP181386.1"/>
</dbReference>